<feature type="compositionally biased region" description="Polar residues" evidence="1">
    <location>
        <begin position="259"/>
        <end position="276"/>
    </location>
</feature>
<keyword evidence="2" id="KW-1133">Transmembrane helix</keyword>
<keyword evidence="2" id="KW-0812">Transmembrane</keyword>
<dbReference type="Proteomes" id="UP000652761">
    <property type="component" value="Unassembled WGS sequence"/>
</dbReference>
<feature type="region of interest" description="Disordered" evidence="1">
    <location>
        <begin position="253"/>
        <end position="279"/>
    </location>
</feature>
<feature type="non-terminal residue" evidence="3">
    <location>
        <position position="329"/>
    </location>
</feature>
<feature type="region of interest" description="Disordered" evidence="1">
    <location>
        <begin position="161"/>
        <end position="225"/>
    </location>
</feature>
<name>A0A843UDX9_COLES</name>
<feature type="transmembrane region" description="Helical" evidence="2">
    <location>
        <begin position="288"/>
        <end position="309"/>
    </location>
</feature>
<keyword evidence="2" id="KW-0472">Membrane</keyword>
<comment type="caution">
    <text evidence="3">The sequence shown here is derived from an EMBL/GenBank/DDBJ whole genome shotgun (WGS) entry which is preliminary data.</text>
</comment>
<feature type="compositionally biased region" description="Low complexity" evidence="1">
    <location>
        <begin position="169"/>
        <end position="221"/>
    </location>
</feature>
<gene>
    <name evidence="3" type="ORF">Taro_011854</name>
</gene>
<evidence type="ECO:0000313" key="3">
    <source>
        <dbReference type="EMBL" id="MQL79423.1"/>
    </source>
</evidence>
<dbReference type="EMBL" id="NMUH01000453">
    <property type="protein sequence ID" value="MQL79423.1"/>
    <property type="molecule type" value="Genomic_DNA"/>
</dbReference>
<evidence type="ECO:0000256" key="2">
    <source>
        <dbReference type="SAM" id="Phobius"/>
    </source>
</evidence>
<keyword evidence="4" id="KW-1185">Reference proteome</keyword>
<evidence type="ECO:0000256" key="1">
    <source>
        <dbReference type="SAM" id="MobiDB-lite"/>
    </source>
</evidence>
<dbReference type="AlphaFoldDB" id="A0A843UDX9"/>
<organism evidence="3 4">
    <name type="scientific">Colocasia esculenta</name>
    <name type="common">Wild taro</name>
    <name type="synonym">Arum esculentum</name>
    <dbReference type="NCBI Taxonomy" id="4460"/>
    <lineage>
        <taxon>Eukaryota</taxon>
        <taxon>Viridiplantae</taxon>
        <taxon>Streptophyta</taxon>
        <taxon>Embryophyta</taxon>
        <taxon>Tracheophyta</taxon>
        <taxon>Spermatophyta</taxon>
        <taxon>Magnoliopsida</taxon>
        <taxon>Liliopsida</taxon>
        <taxon>Araceae</taxon>
        <taxon>Aroideae</taxon>
        <taxon>Colocasieae</taxon>
        <taxon>Colocasia</taxon>
    </lineage>
</organism>
<evidence type="ECO:0000313" key="4">
    <source>
        <dbReference type="Proteomes" id="UP000652761"/>
    </source>
</evidence>
<sequence length="329" mass="36296">FLVFGGEDASPLPPFLPSADEKSTAFTSRDPEPLSFGGLPFPNTVVGFSAKKISISATVLLRCSNARILAPRSFSLIFGFRLLWHSFTASSCAGGCSHFMLISRHLLMKSRADSFLFCFRDMSSTKTDSDPEGDLMWWQYQQPPCLLRSEVSREERTALRDLPPPLFLPADEQQQQQRGRPAQQQRRGRPAQQQQRRLGQQRRAGVAAAAGAGSGSEPAAAGDGGWRAWQRRQGPAATASPPLPLLLPLAAGGTRQRHMQTVQPGSTARPRGSNTGPGRLRLAERGEVSLYFSFLYLFGLFPFFFFSFVPPVRSLPEIWHNTMAAERCV</sequence>
<feature type="non-terminal residue" evidence="3">
    <location>
        <position position="1"/>
    </location>
</feature>
<proteinExistence type="predicted"/>
<protein>
    <submittedName>
        <fullName evidence="3">Uncharacterized protein</fullName>
    </submittedName>
</protein>
<reference evidence="3" key="1">
    <citation type="submission" date="2017-07" db="EMBL/GenBank/DDBJ databases">
        <title>Taro Niue Genome Assembly and Annotation.</title>
        <authorList>
            <person name="Atibalentja N."/>
            <person name="Keating K."/>
            <person name="Fields C.J."/>
        </authorList>
    </citation>
    <scope>NUCLEOTIDE SEQUENCE</scope>
    <source>
        <strain evidence="3">Niue_2</strain>
        <tissue evidence="3">Leaf</tissue>
    </source>
</reference>
<accession>A0A843UDX9</accession>